<evidence type="ECO:0000259" key="1">
    <source>
        <dbReference type="Pfam" id="PF03358"/>
    </source>
</evidence>
<sequence length="195" mass="20833">MVPRILVLAGSLNFGSPANRLANAAQLVLAQRGAEVTRVSPLDHPLPMVTDGPNATVVPQIAARLGDMIRHHDAVLISSPSLHDVVPPLLVNLIAWTARASAGERPAQPWRDRVVGLVAAGGAEGEAGPVADQLRRMLGRLDSDVIAAQCCIGKSDLAFDEDGWPQDGQDRADLEKTCLQLYERAQAFRKSTRPA</sequence>
<dbReference type="InterPro" id="IPR050712">
    <property type="entry name" value="NAD(P)H-dep_reductase"/>
</dbReference>
<dbReference type="InterPro" id="IPR029039">
    <property type="entry name" value="Flavoprotein-like_sf"/>
</dbReference>
<proteinExistence type="predicted"/>
<dbReference type="Pfam" id="PF03358">
    <property type="entry name" value="FMN_red"/>
    <property type="match status" value="1"/>
</dbReference>
<reference evidence="2" key="1">
    <citation type="submission" date="2021-08" db="EMBL/GenBank/DDBJ databases">
        <title>Hoeflea bacterium WL0058 sp. nov., isolated from the sediment.</title>
        <authorList>
            <person name="Wang L."/>
            <person name="Zhang D."/>
        </authorList>
    </citation>
    <scope>NUCLEOTIDE SEQUENCE</scope>
    <source>
        <strain evidence="2">WL0058</strain>
    </source>
</reference>
<feature type="domain" description="NADPH-dependent FMN reductase-like" evidence="1">
    <location>
        <begin position="3"/>
        <end position="149"/>
    </location>
</feature>
<gene>
    <name evidence="2" type="ORF">K1W69_13715</name>
</gene>
<organism evidence="2 3">
    <name type="scientific">Flavimaribacter sediminis</name>
    <dbReference type="NCBI Taxonomy" id="2865987"/>
    <lineage>
        <taxon>Bacteria</taxon>
        <taxon>Pseudomonadati</taxon>
        <taxon>Pseudomonadota</taxon>
        <taxon>Alphaproteobacteria</taxon>
        <taxon>Hyphomicrobiales</taxon>
        <taxon>Rhizobiaceae</taxon>
        <taxon>Flavimaribacter</taxon>
    </lineage>
</organism>
<evidence type="ECO:0000313" key="2">
    <source>
        <dbReference type="EMBL" id="MBW8638248.1"/>
    </source>
</evidence>
<dbReference type="RefSeq" id="WP_220228888.1">
    <property type="nucleotide sequence ID" value="NZ_JAICBX010000002.1"/>
</dbReference>
<evidence type="ECO:0000313" key="3">
    <source>
        <dbReference type="Proteomes" id="UP001196509"/>
    </source>
</evidence>
<dbReference type="Proteomes" id="UP001196509">
    <property type="component" value="Unassembled WGS sequence"/>
</dbReference>
<dbReference type="GO" id="GO:0016491">
    <property type="term" value="F:oxidoreductase activity"/>
    <property type="evidence" value="ECO:0007669"/>
    <property type="project" value="InterPro"/>
</dbReference>
<dbReference type="AlphaFoldDB" id="A0AAE2ZPS7"/>
<dbReference type="GO" id="GO:0005829">
    <property type="term" value="C:cytosol"/>
    <property type="evidence" value="ECO:0007669"/>
    <property type="project" value="TreeGrafter"/>
</dbReference>
<dbReference type="GO" id="GO:0010181">
    <property type="term" value="F:FMN binding"/>
    <property type="evidence" value="ECO:0007669"/>
    <property type="project" value="TreeGrafter"/>
</dbReference>
<keyword evidence="3" id="KW-1185">Reference proteome</keyword>
<comment type="caution">
    <text evidence="2">The sequence shown here is derived from an EMBL/GenBank/DDBJ whole genome shotgun (WGS) entry which is preliminary data.</text>
</comment>
<dbReference type="PANTHER" id="PTHR30543:SF21">
    <property type="entry name" value="NAD(P)H-DEPENDENT FMN REDUCTASE LOT6"/>
    <property type="match status" value="1"/>
</dbReference>
<name>A0AAE2ZPS7_9HYPH</name>
<dbReference type="SUPFAM" id="SSF52218">
    <property type="entry name" value="Flavoproteins"/>
    <property type="match status" value="1"/>
</dbReference>
<dbReference type="EMBL" id="JAICBX010000002">
    <property type="protein sequence ID" value="MBW8638248.1"/>
    <property type="molecule type" value="Genomic_DNA"/>
</dbReference>
<dbReference type="PANTHER" id="PTHR30543">
    <property type="entry name" value="CHROMATE REDUCTASE"/>
    <property type="match status" value="1"/>
</dbReference>
<dbReference type="InterPro" id="IPR005025">
    <property type="entry name" value="FMN_Rdtase-like_dom"/>
</dbReference>
<accession>A0AAE2ZPS7</accession>
<protein>
    <submittedName>
        <fullName evidence="2">NAD(P)H-dependent oxidoreductase</fullName>
    </submittedName>
</protein>
<dbReference type="Gene3D" id="3.40.50.360">
    <property type="match status" value="1"/>
</dbReference>